<accession>A0A7C2NYN0</accession>
<reference evidence="1" key="1">
    <citation type="journal article" date="2020" name="mSystems">
        <title>Genome- and Community-Level Interaction Insights into Carbon Utilization and Element Cycling Functions of Hydrothermarchaeota in Hydrothermal Sediment.</title>
        <authorList>
            <person name="Zhou Z."/>
            <person name="Liu Y."/>
            <person name="Xu W."/>
            <person name="Pan J."/>
            <person name="Luo Z.H."/>
            <person name="Li M."/>
        </authorList>
    </citation>
    <scope>NUCLEOTIDE SEQUENCE [LARGE SCALE GENOMIC DNA]</scope>
    <source>
        <strain evidence="1">SpSt-339</strain>
    </source>
</reference>
<name>A0A7C2NYN0_9PLAN</name>
<comment type="caution">
    <text evidence="1">The sequence shown here is derived from an EMBL/GenBank/DDBJ whole genome shotgun (WGS) entry which is preliminary data.</text>
</comment>
<evidence type="ECO:0000313" key="1">
    <source>
        <dbReference type="EMBL" id="HEN16009.1"/>
    </source>
</evidence>
<sequence>MRPKFQQGDPVVVCLSKFSTEPGPRARDVHPAPAGETYSYQVDKYWRVLEIRSDGTLLLATRRGKQHIIAPDDPRLRPARWWERWLLGDRFPSLQLLSELRAEGRVLEKPRV</sequence>
<dbReference type="AlphaFoldDB" id="A0A7C2NYN0"/>
<dbReference type="EMBL" id="DSOK01000311">
    <property type="protein sequence ID" value="HEN16009.1"/>
    <property type="molecule type" value="Genomic_DNA"/>
</dbReference>
<gene>
    <name evidence="1" type="ORF">ENQ76_11145</name>
</gene>
<proteinExistence type="predicted"/>
<protein>
    <submittedName>
        <fullName evidence="1">Uncharacterized protein</fullName>
    </submittedName>
</protein>
<organism evidence="1">
    <name type="scientific">Schlesneria paludicola</name>
    <dbReference type="NCBI Taxonomy" id="360056"/>
    <lineage>
        <taxon>Bacteria</taxon>
        <taxon>Pseudomonadati</taxon>
        <taxon>Planctomycetota</taxon>
        <taxon>Planctomycetia</taxon>
        <taxon>Planctomycetales</taxon>
        <taxon>Planctomycetaceae</taxon>
        <taxon>Schlesneria</taxon>
    </lineage>
</organism>